<dbReference type="PANTHER" id="PTHR12835">
    <property type="entry name" value="BIOTIN PROTEIN LIGASE"/>
    <property type="match status" value="1"/>
</dbReference>
<gene>
    <name evidence="8" type="ORF">O970_05025</name>
</gene>
<evidence type="ECO:0000313" key="9">
    <source>
        <dbReference type="Proteomes" id="UP000506160"/>
    </source>
</evidence>
<evidence type="ECO:0000313" key="8">
    <source>
        <dbReference type="EMBL" id="TEA27182.1"/>
    </source>
</evidence>
<dbReference type="InterPro" id="IPR004408">
    <property type="entry name" value="Biotin_CoA_COase_ligase"/>
</dbReference>
<dbReference type="SUPFAM" id="SSF55681">
    <property type="entry name" value="Class II aaRS and biotin synthetases"/>
    <property type="match status" value="1"/>
</dbReference>
<dbReference type="Pfam" id="PF02237">
    <property type="entry name" value="BPL_C"/>
    <property type="match status" value="1"/>
</dbReference>
<keyword evidence="3" id="KW-0067">ATP-binding</keyword>
<dbReference type="PANTHER" id="PTHR12835:SF5">
    <property type="entry name" value="BIOTIN--PROTEIN LIGASE"/>
    <property type="match status" value="1"/>
</dbReference>
<dbReference type="Gene3D" id="2.30.30.100">
    <property type="match status" value="1"/>
</dbReference>
<dbReference type="InterPro" id="IPR008988">
    <property type="entry name" value="Transcriptional_repressor_C"/>
</dbReference>
<feature type="non-terminal residue" evidence="8">
    <location>
        <position position="1"/>
    </location>
</feature>
<reference evidence="8 9" key="1">
    <citation type="journal article" date="2014" name="Appl. Environ. Microbiol.">
        <title>Genomic features of a bumble bee symbiont reflect its host environment.</title>
        <authorList>
            <person name="Martinson V.G."/>
            <person name="Magoc T."/>
            <person name="Koch H."/>
            <person name="Salzberg S.L."/>
            <person name="Moran N.A."/>
        </authorList>
    </citation>
    <scope>NUCLEOTIDE SEQUENCE [LARGE SCALE GENOMIC DNA]</scope>
    <source>
        <strain evidence="8 9">Bimp</strain>
    </source>
</reference>
<dbReference type="InterPro" id="IPR003142">
    <property type="entry name" value="BPL_C"/>
</dbReference>
<dbReference type="RefSeq" id="WP_024496053.1">
    <property type="nucleotide sequence ID" value="NZ_AWGA01000052.1"/>
</dbReference>
<dbReference type="EMBL" id="AWGA01000052">
    <property type="protein sequence ID" value="TEA27182.1"/>
    <property type="molecule type" value="Genomic_DNA"/>
</dbReference>
<keyword evidence="1 8" id="KW-0436">Ligase</keyword>
<dbReference type="GO" id="GO:0004077">
    <property type="term" value="F:biotin--[biotin carboxyl-carrier protein] ligase activity"/>
    <property type="evidence" value="ECO:0007669"/>
    <property type="project" value="UniProtKB-EC"/>
</dbReference>
<evidence type="ECO:0000259" key="7">
    <source>
        <dbReference type="PROSITE" id="PS51733"/>
    </source>
</evidence>
<keyword evidence="2" id="KW-0547">Nucleotide-binding</keyword>
<dbReference type="InterPro" id="IPR004143">
    <property type="entry name" value="BPL_LPL_catalytic"/>
</dbReference>
<evidence type="ECO:0000256" key="1">
    <source>
        <dbReference type="ARBA" id="ARBA00022598"/>
    </source>
</evidence>
<evidence type="ECO:0000256" key="5">
    <source>
        <dbReference type="ARBA" id="ARBA00024227"/>
    </source>
</evidence>
<dbReference type="Proteomes" id="UP000506160">
    <property type="component" value="Unassembled WGS sequence"/>
</dbReference>
<dbReference type="InterPro" id="IPR045864">
    <property type="entry name" value="aa-tRNA-synth_II/BPL/LPL"/>
</dbReference>
<dbReference type="AlphaFoldDB" id="A0AB94ICN9"/>
<dbReference type="Pfam" id="PF03099">
    <property type="entry name" value="BPL_LplA_LipB"/>
    <property type="match status" value="1"/>
</dbReference>
<evidence type="ECO:0000256" key="6">
    <source>
        <dbReference type="ARBA" id="ARBA00047846"/>
    </source>
</evidence>
<name>A0AB94ICN9_9GAMM</name>
<evidence type="ECO:0000256" key="2">
    <source>
        <dbReference type="ARBA" id="ARBA00022741"/>
    </source>
</evidence>
<evidence type="ECO:0000256" key="3">
    <source>
        <dbReference type="ARBA" id="ARBA00022840"/>
    </source>
</evidence>
<organism evidence="8 9">
    <name type="scientific">Candidatus Schmidhempelia bombi str. Bimp</name>
    <dbReference type="NCBI Taxonomy" id="1387197"/>
    <lineage>
        <taxon>Bacteria</taxon>
        <taxon>Pseudomonadati</taxon>
        <taxon>Pseudomonadota</taxon>
        <taxon>Gammaproteobacteria</taxon>
        <taxon>Orbales</taxon>
        <taxon>Orbaceae</taxon>
        <taxon>Candidatus Schmidhempelia</taxon>
    </lineage>
</organism>
<dbReference type="EC" id="6.3.4.15" evidence="5"/>
<accession>A0AB94ICN9</accession>
<dbReference type="Gene3D" id="3.30.930.10">
    <property type="entry name" value="Bira Bifunctional Protein, Domain 2"/>
    <property type="match status" value="1"/>
</dbReference>
<keyword evidence="9" id="KW-1185">Reference proteome</keyword>
<feature type="domain" description="BPL/LPL catalytic" evidence="7">
    <location>
        <begin position="1"/>
        <end position="108"/>
    </location>
</feature>
<evidence type="ECO:0000256" key="4">
    <source>
        <dbReference type="ARBA" id="ARBA00023267"/>
    </source>
</evidence>
<proteinExistence type="predicted"/>
<dbReference type="GO" id="GO:0005524">
    <property type="term" value="F:ATP binding"/>
    <property type="evidence" value="ECO:0007669"/>
    <property type="project" value="UniProtKB-KW"/>
</dbReference>
<sequence length="174" mass="18968">PAATMGLSLAIGTVIARVLHQVSGKEVKVKWPNDLYLQDKKLAGILVEMVGRTGDDAHVVMGVGINLAMEKPDQAIVNQQWANLGDIDRNQLVGELIQALRVAMATFEKEGLSAFIDDWYTLDNFVDRPVKLLIGDKQIHGIARGINQQGALLLEQQGHVTAYVGGEISLRSDE</sequence>
<keyword evidence="4" id="KW-0092">Biotin</keyword>
<dbReference type="NCBIfam" id="TIGR00121">
    <property type="entry name" value="birA_ligase"/>
    <property type="match status" value="1"/>
</dbReference>
<comment type="catalytic activity">
    <reaction evidence="6">
        <text>biotin + L-lysyl-[protein] + ATP = N(6)-biotinyl-L-lysyl-[protein] + AMP + diphosphate + H(+)</text>
        <dbReference type="Rhea" id="RHEA:11756"/>
        <dbReference type="Rhea" id="RHEA-COMP:9752"/>
        <dbReference type="Rhea" id="RHEA-COMP:10505"/>
        <dbReference type="ChEBI" id="CHEBI:15378"/>
        <dbReference type="ChEBI" id="CHEBI:29969"/>
        <dbReference type="ChEBI" id="CHEBI:30616"/>
        <dbReference type="ChEBI" id="CHEBI:33019"/>
        <dbReference type="ChEBI" id="CHEBI:57586"/>
        <dbReference type="ChEBI" id="CHEBI:83144"/>
        <dbReference type="ChEBI" id="CHEBI:456215"/>
        <dbReference type="EC" id="6.3.4.15"/>
    </reaction>
</comment>
<dbReference type="SUPFAM" id="SSF50037">
    <property type="entry name" value="C-terminal domain of transcriptional repressors"/>
    <property type="match status" value="1"/>
</dbReference>
<dbReference type="GO" id="GO:0005737">
    <property type="term" value="C:cytoplasm"/>
    <property type="evidence" value="ECO:0007669"/>
    <property type="project" value="TreeGrafter"/>
</dbReference>
<protein>
    <recommendedName>
        <fullName evidence="5">biotin--[biotin carboxyl-carrier protein] ligase</fullName>
        <ecNumber evidence="5">6.3.4.15</ecNumber>
    </recommendedName>
</protein>
<dbReference type="PROSITE" id="PS51733">
    <property type="entry name" value="BPL_LPL_CATALYTIC"/>
    <property type="match status" value="1"/>
</dbReference>
<comment type="caution">
    <text evidence="8">The sequence shown here is derived from an EMBL/GenBank/DDBJ whole genome shotgun (WGS) entry which is preliminary data.</text>
</comment>